<dbReference type="KEGG" id="ovi:T265_02862"/>
<name>A0A074ZUM5_OPIVI</name>
<reference evidence="2 3" key="1">
    <citation type="submission" date="2013-11" db="EMBL/GenBank/DDBJ databases">
        <title>Opisthorchis viverrini - life in the bile duct.</title>
        <authorList>
            <person name="Young N.D."/>
            <person name="Nagarajan N."/>
            <person name="Lin S.J."/>
            <person name="Korhonen P.K."/>
            <person name="Jex A.R."/>
            <person name="Hall R.S."/>
            <person name="Safavi-Hemami H."/>
            <person name="Kaewkong W."/>
            <person name="Bertrand D."/>
            <person name="Gao S."/>
            <person name="Seet Q."/>
            <person name="Wongkham S."/>
            <person name="Teh B.T."/>
            <person name="Wongkham C."/>
            <person name="Intapan P.M."/>
            <person name="Maleewong W."/>
            <person name="Yang X."/>
            <person name="Hu M."/>
            <person name="Wang Z."/>
            <person name="Hofmann A."/>
            <person name="Sternberg P.W."/>
            <person name="Tan P."/>
            <person name="Wang J."/>
            <person name="Gasser R.B."/>
        </authorList>
    </citation>
    <scope>NUCLEOTIDE SEQUENCE [LARGE SCALE GENOMIC DNA]</scope>
</reference>
<evidence type="ECO:0000313" key="3">
    <source>
        <dbReference type="Proteomes" id="UP000054324"/>
    </source>
</evidence>
<sequence length="532" mass="58517">MVFSAMASTESARVKMRSRRFISELRRSATASSNASRSVEQRCHASRLSESCEGSPNLVADIVEKMKSPAPDAVVGTSKVPMCARLSTFYRPTDSRQCDEFSRRRRRNTQIATTHTCQRKADFKNSDGTPTVSTPGRISRLAVQVESLELQDFVRPHPNVPTNVFPNSYTPFVQLMLSNRQSDKSASLADSKQTPDPSVSPWYRHCRPSAPKPYCTPNYSRSDDSSTEPVLTSASVSDQSSIELKEVDDFVDEAKLTRPVNSSALISIRKLDLPALEMDVNQENRCVQVDFPLPPVPDPISSEPFSDDTRWNDRPFPSPPSPLFSLTTDGWHAATDTLPTKSATALGPLAPITNIFPNPVISGSRHPKWLATPQNRNRTSGAQQTMLFSSELDSELRNSSLPSPPPVIIERLLISPNRPTTDALEEGESHNLSNHASLLTNLARPTVLKRGPPDGAEQDTSSTMFELEAKKCEMPTIFMGDTKSLPSTDPGTCTYSPKKSRTHLLVPSERSAFLPVGSNPALCRRVSSPCVH</sequence>
<feature type="compositionally biased region" description="Polar residues" evidence="1">
    <location>
        <begin position="227"/>
        <end position="238"/>
    </location>
</feature>
<feature type="compositionally biased region" description="Polar residues" evidence="1">
    <location>
        <begin position="126"/>
        <end position="136"/>
    </location>
</feature>
<dbReference type="OrthoDB" id="6263804at2759"/>
<keyword evidence="3" id="KW-1185">Reference proteome</keyword>
<feature type="compositionally biased region" description="Polar residues" evidence="1">
    <location>
        <begin position="183"/>
        <end position="197"/>
    </location>
</feature>
<evidence type="ECO:0000256" key="1">
    <source>
        <dbReference type="SAM" id="MobiDB-lite"/>
    </source>
</evidence>
<feature type="region of interest" description="Disordered" evidence="1">
    <location>
        <begin position="109"/>
        <end position="136"/>
    </location>
</feature>
<dbReference type="AlphaFoldDB" id="A0A074ZUM5"/>
<dbReference type="Proteomes" id="UP000054324">
    <property type="component" value="Unassembled WGS sequence"/>
</dbReference>
<proteinExistence type="predicted"/>
<gene>
    <name evidence="2" type="ORF">T265_02862</name>
</gene>
<evidence type="ECO:0000313" key="2">
    <source>
        <dbReference type="EMBL" id="KER30826.1"/>
    </source>
</evidence>
<dbReference type="RefSeq" id="XP_009165470.1">
    <property type="nucleotide sequence ID" value="XM_009167206.1"/>
</dbReference>
<dbReference type="EMBL" id="KL596655">
    <property type="protein sequence ID" value="KER30826.1"/>
    <property type="molecule type" value="Genomic_DNA"/>
</dbReference>
<accession>A0A074ZUM5</accession>
<protein>
    <submittedName>
        <fullName evidence="2">Uncharacterized protein</fullName>
    </submittedName>
</protein>
<feature type="region of interest" description="Disordered" evidence="1">
    <location>
        <begin position="183"/>
        <end position="238"/>
    </location>
</feature>
<dbReference type="GeneID" id="20317050"/>
<organism evidence="2 3">
    <name type="scientific">Opisthorchis viverrini</name>
    <name type="common">Southeast Asian liver fluke</name>
    <dbReference type="NCBI Taxonomy" id="6198"/>
    <lineage>
        <taxon>Eukaryota</taxon>
        <taxon>Metazoa</taxon>
        <taxon>Spiralia</taxon>
        <taxon>Lophotrochozoa</taxon>
        <taxon>Platyhelminthes</taxon>
        <taxon>Trematoda</taxon>
        <taxon>Digenea</taxon>
        <taxon>Opisthorchiida</taxon>
        <taxon>Opisthorchiata</taxon>
        <taxon>Opisthorchiidae</taxon>
        <taxon>Opisthorchis</taxon>
    </lineage>
</organism>
<dbReference type="CTD" id="20317050"/>